<dbReference type="Proteomes" id="UP000229907">
    <property type="component" value="Chromosome"/>
</dbReference>
<dbReference type="EMBL" id="CP018044">
    <property type="protein sequence ID" value="ATU20817.1"/>
    <property type="molecule type" value="Genomic_DNA"/>
</dbReference>
<reference evidence="1 2" key="1">
    <citation type="submission" date="2016-11" db="EMBL/GenBank/DDBJ databases">
        <title>complete genome sequence of Bifidobacterium choerinum strain FMB-1.</title>
        <authorList>
            <person name="Park C.-S."/>
            <person name="Jung D.-H."/>
            <person name="Choi D.-S."/>
        </authorList>
    </citation>
    <scope>NUCLEOTIDE SEQUENCE [LARGE SCALE GENOMIC DNA]</scope>
    <source>
        <strain evidence="1 2">FMB-1</strain>
    </source>
</reference>
<name>A0A2D3D6Q4_9BIFI</name>
<protein>
    <submittedName>
        <fullName evidence="1">Uncharacterized protein</fullName>
    </submittedName>
</protein>
<gene>
    <name evidence="1" type="ORF">BcFMB_07660</name>
</gene>
<dbReference type="KEGG" id="bcho:BcFMB_07660"/>
<proteinExistence type="predicted"/>
<evidence type="ECO:0000313" key="1">
    <source>
        <dbReference type="EMBL" id="ATU20817.1"/>
    </source>
</evidence>
<organism evidence="1 2">
    <name type="scientific">Bifidobacterium choerinum</name>
    <dbReference type="NCBI Taxonomy" id="35760"/>
    <lineage>
        <taxon>Bacteria</taxon>
        <taxon>Bacillati</taxon>
        <taxon>Actinomycetota</taxon>
        <taxon>Actinomycetes</taxon>
        <taxon>Bifidobacteriales</taxon>
        <taxon>Bifidobacteriaceae</taxon>
        <taxon>Bifidobacterium</taxon>
    </lineage>
</organism>
<accession>A0A2D3D6Q4</accession>
<dbReference type="RefSeq" id="WP_099721470.1">
    <property type="nucleotide sequence ID" value="NZ_CP018044.1"/>
</dbReference>
<evidence type="ECO:0000313" key="2">
    <source>
        <dbReference type="Proteomes" id="UP000229907"/>
    </source>
</evidence>
<sequence>MTPRLIGEDPSKRILALVTAAIGPVPAGYDMPPADTQGRRVFLTLSAGAMRTLASQRFTLTLSAYAHHPHGHCDHAQAVSLWRRGVDAILAGRTLYPLVDAQVQSGPIDAHDGALDVDYVYGAVLLDVAATITTPTTTNPTH</sequence>
<dbReference type="AlphaFoldDB" id="A0A2D3D6Q4"/>